<evidence type="ECO:0000313" key="2">
    <source>
        <dbReference type="EMBL" id="TNN67585.1"/>
    </source>
</evidence>
<accession>A0A4Z2HQL9</accession>
<gene>
    <name evidence="2" type="ORF">EYF80_022154</name>
</gene>
<reference evidence="2 3" key="1">
    <citation type="submission" date="2019-03" db="EMBL/GenBank/DDBJ databases">
        <title>First draft genome of Liparis tanakae, snailfish: a comprehensive survey of snailfish specific genes.</title>
        <authorList>
            <person name="Kim W."/>
            <person name="Song I."/>
            <person name="Jeong J.-H."/>
            <person name="Kim D."/>
            <person name="Kim S."/>
            <person name="Ryu S."/>
            <person name="Song J.Y."/>
            <person name="Lee S.K."/>
        </authorList>
    </citation>
    <scope>NUCLEOTIDE SEQUENCE [LARGE SCALE GENOMIC DNA]</scope>
    <source>
        <tissue evidence="2">Muscle</tissue>
    </source>
</reference>
<dbReference type="Proteomes" id="UP000314294">
    <property type="component" value="Unassembled WGS sequence"/>
</dbReference>
<keyword evidence="3" id="KW-1185">Reference proteome</keyword>
<sequence length="81" mass="8955">METEGRAEGGKELDKPRGEEPPERNKEQETNPERRGKPPPHQPLCVLRLTRVSAYGVWSGDLGVSLRTSSVRFSLPIASSV</sequence>
<organism evidence="2 3">
    <name type="scientific">Liparis tanakae</name>
    <name type="common">Tanaka's snailfish</name>
    <dbReference type="NCBI Taxonomy" id="230148"/>
    <lineage>
        <taxon>Eukaryota</taxon>
        <taxon>Metazoa</taxon>
        <taxon>Chordata</taxon>
        <taxon>Craniata</taxon>
        <taxon>Vertebrata</taxon>
        <taxon>Euteleostomi</taxon>
        <taxon>Actinopterygii</taxon>
        <taxon>Neopterygii</taxon>
        <taxon>Teleostei</taxon>
        <taxon>Neoteleostei</taxon>
        <taxon>Acanthomorphata</taxon>
        <taxon>Eupercaria</taxon>
        <taxon>Perciformes</taxon>
        <taxon>Cottioidei</taxon>
        <taxon>Cottales</taxon>
        <taxon>Liparidae</taxon>
        <taxon>Liparis</taxon>
    </lineage>
</organism>
<feature type="region of interest" description="Disordered" evidence="1">
    <location>
        <begin position="1"/>
        <end position="43"/>
    </location>
</feature>
<dbReference type="EMBL" id="SRLO01000201">
    <property type="protein sequence ID" value="TNN67585.1"/>
    <property type="molecule type" value="Genomic_DNA"/>
</dbReference>
<evidence type="ECO:0000313" key="3">
    <source>
        <dbReference type="Proteomes" id="UP000314294"/>
    </source>
</evidence>
<dbReference type="AlphaFoldDB" id="A0A4Z2HQL9"/>
<comment type="caution">
    <text evidence="2">The sequence shown here is derived from an EMBL/GenBank/DDBJ whole genome shotgun (WGS) entry which is preliminary data.</text>
</comment>
<feature type="compositionally biased region" description="Basic and acidic residues" evidence="1">
    <location>
        <begin position="1"/>
        <end position="36"/>
    </location>
</feature>
<name>A0A4Z2HQL9_9TELE</name>
<protein>
    <submittedName>
        <fullName evidence="2">Uncharacterized protein</fullName>
    </submittedName>
</protein>
<evidence type="ECO:0000256" key="1">
    <source>
        <dbReference type="SAM" id="MobiDB-lite"/>
    </source>
</evidence>
<proteinExistence type="predicted"/>